<dbReference type="STRING" id="698758.AXY_07820"/>
<evidence type="ECO:0000313" key="1">
    <source>
        <dbReference type="EMBL" id="BAM46914.1"/>
    </source>
</evidence>
<proteinExistence type="predicted"/>
<dbReference type="InterPro" id="IPR010461">
    <property type="entry name" value="ComK"/>
</dbReference>
<accession>K0IWZ8</accession>
<organism evidence="1 2">
    <name type="scientific">Amphibacillus xylanus (strain ATCC 51415 / DSM 6626 / JCM 7361 / LMG 17667 / NBRC 15112 / Ep01)</name>
    <dbReference type="NCBI Taxonomy" id="698758"/>
    <lineage>
        <taxon>Bacteria</taxon>
        <taxon>Bacillati</taxon>
        <taxon>Bacillota</taxon>
        <taxon>Bacilli</taxon>
        <taxon>Bacillales</taxon>
        <taxon>Bacillaceae</taxon>
        <taxon>Amphibacillus</taxon>
    </lineage>
</organism>
<dbReference type="Proteomes" id="UP000006294">
    <property type="component" value="Chromosome"/>
</dbReference>
<sequence>MNLKERTSYELSQATMALIATEIDGLWGSIVYEEGASKPIYVAEPPTKIIEKAHKQNGEELLARADAAKVVCGFNNKPPVVISITKNLYYFPTHSPSNPNCSWFSHTHSTTVSKAKYGGAIVHFRNGHKLEIPVSEMIMTNQLYRTAQFRFMIDQQIQPLQKKKALETLLKALFDEELNLD</sequence>
<dbReference type="RefSeq" id="WP_015009519.1">
    <property type="nucleotide sequence ID" value="NC_018704.1"/>
</dbReference>
<gene>
    <name evidence="1" type="primary">comK</name>
    <name evidence="1" type="ordered locus">AXY_07820</name>
</gene>
<dbReference type="eggNOG" id="COG4903">
    <property type="taxonomic scope" value="Bacteria"/>
</dbReference>
<dbReference type="HOGENOM" id="CLU_107920_1_0_9"/>
<dbReference type="Pfam" id="PF06338">
    <property type="entry name" value="ComK"/>
    <property type="match status" value="1"/>
</dbReference>
<evidence type="ECO:0000313" key="2">
    <source>
        <dbReference type="Proteomes" id="UP000006294"/>
    </source>
</evidence>
<dbReference type="GO" id="GO:0030420">
    <property type="term" value="P:establishment of competence for transformation"/>
    <property type="evidence" value="ECO:0007669"/>
    <property type="project" value="InterPro"/>
</dbReference>
<dbReference type="OrthoDB" id="2417337at2"/>
<dbReference type="KEGG" id="axl:AXY_07820"/>
<dbReference type="EMBL" id="AP012050">
    <property type="protein sequence ID" value="BAM46914.1"/>
    <property type="molecule type" value="Genomic_DNA"/>
</dbReference>
<keyword evidence="2" id="KW-1185">Reference proteome</keyword>
<reference evidence="1 2" key="1">
    <citation type="submission" date="2011-01" db="EMBL/GenBank/DDBJ databases">
        <title>Whole genome sequence of Amphibacillus xylinus NBRC 15112.</title>
        <authorList>
            <person name="Nakazawa H."/>
            <person name="Katano Y."/>
            <person name="Nakamura S."/>
            <person name="Sasagawa M."/>
            <person name="Fukada J."/>
            <person name="Arai T."/>
            <person name="Sasakura N."/>
            <person name="Mochizuki D."/>
            <person name="Hosoyama A."/>
            <person name="Harada K."/>
            <person name="Horikawa H."/>
            <person name="Kato Y."/>
            <person name="Harada T."/>
            <person name="Sasaki K."/>
            <person name="Sekiguchi M."/>
            <person name="Hodoyama M."/>
            <person name="Nishiko R."/>
            <person name="Narita H."/>
            <person name="Hanamaki A."/>
            <person name="Hata C."/>
            <person name="Konno Y."/>
            <person name="Niimura Y."/>
            <person name="Yamazaki S."/>
            <person name="Fujita N."/>
        </authorList>
    </citation>
    <scope>NUCLEOTIDE SEQUENCE [LARGE SCALE GENOMIC DNA]</scope>
    <source>
        <strain evidence="2">ATCC 51415 / DSM 6626 / JCM 7361 / LMG 17667 / NBRC 15112 / Ep01</strain>
    </source>
</reference>
<protein>
    <submittedName>
        <fullName evidence="1">Competence transcription factor ComK</fullName>
    </submittedName>
</protein>
<name>K0IWZ8_AMPXN</name>
<dbReference type="AlphaFoldDB" id="K0IWZ8"/>